<proteinExistence type="predicted"/>
<evidence type="ECO:0008006" key="3">
    <source>
        <dbReference type="Google" id="ProtNLM"/>
    </source>
</evidence>
<reference evidence="1 2" key="1">
    <citation type="submission" date="2019-11" db="EMBL/GenBank/DDBJ databases">
        <title>Whole genome sequence of Oryza granulata.</title>
        <authorList>
            <person name="Li W."/>
        </authorList>
    </citation>
    <scope>NUCLEOTIDE SEQUENCE [LARGE SCALE GENOMIC DNA]</scope>
    <source>
        <strain evidence="2">cv. Menghai</strain>
        <tissue evidence="1">Leaf</tissue>
    </source>
</reference>
<dbReference type="PANTHER" id="PTHR33087">
    <property type="entry name" value="OS07G0539200 PROTEIN"/>
    <property type="match status" value="1"/>
</dbReference>
<evidence type="ECO:0000313" key="1">
    <source>
        <dbReference type="EMBL" id="KAF0900889.1"/>
    </source>
</evidence>
<dbReference type="PANTHER" id="PTHR33087:SF51">
    <property type="entry name" value="CCHC-TYPE DOMAIN-CONTAINING PROTEIN"/>
    <property type="match status" value="1"/>
</dbReference>
<protein>
    <recommendedName>
        <fullName evidence="3">DUF4283 domain-containing protein</fullName>
    </recommendedName>
</protein>
<evidence type="ECO:0000313" key="2">
    <source>
        <dbReference type="Proteomes" id="UP000479710"/>
    </source>
</evidence>
<dbReference type="Proteomes" id="UP000479710">
    <property type="component" value="Unassembled WGS sequence"/>
</dbReference>
<dbReference type="EMBL" id="SPHZ02000009">
    <property type="protein sequence ID" value="KAF0900889.1"/>
    <property type="molecule type" value="Genomic_DNA"/>
</dbReference>
<comment type="caution">
    <text evidence="1">The sequence shown here is derived from an EMBL/GenBank/DDBJ whole genome shotgun (WGS) entry which is preliminary data.</text>
</comment>
<name>A0A6G1CL73_9ORYZ</name>
<dbReference type="InterPro" id="IPR053253">
    <property type="entry name" value="Sex_diff_modulator"/>
</dbReference>
<sequence>MEDDANPKEVIIQEVCRVHGFDPGALELLLVGPEGFLLVLPDEASAIRIYNEGRPLITESFGLLFRRWTRFAATSGAASLHLVDIDIHGIPPHAWDLATVQHLLDDTCWICEVHEGTTDRRDCFQLSA</sequence>
<gene>
    <name evidence="1" type="ORF">E2562_036708</name>
</gene>
<keyword evidence="2" id="KW-1185">Reference proteome</keyword>
<accession>A0A6G1CL73</accession>
<dbReference type="OrthoDB" id="690292at2759"/>
<organism evidence="1 2">
    <name type="scientific">Oryza meyeriana var. granulata</name>
    <dbReference type="NCBI Taxonomy" id="110450"/>
    <lineage>
        <taxon>Eukaryota</taxon>
        <taxon>Viridiplantae</taxon>
        <taxon>Streptophyta</taxon>
        <taxon>Embryophyta</taxon>
        <taxon>Tracheophyta</taxon>
        <taxon>Spermatophyta</taxon>
        <taxon>Magnoliopsida</taxon>
        <taxon>Liliopsida</taxon>
        <taxon>Poales</taxon>
        <taxon>Poaceae</taxon>
        <taxon>BOP clade</taxon>
        <taxon>Oryzoideae</taxon>
        <taxon>Oryzeae</taxon>
        <taxon>Oryzinae</taxon>
        <taxon>Oryza</taxon>
        <taxon>Oryza meyeriana</taxon>
    </lineage>
</organism>
<dbReference type="AlphaFoldDB" id="A0A6G1CL73"/>